<name>A0A382F4Z4_9ZZZZ</name>
<protein>
    <submittedName>
        <fullName evidence="1">Uncharacterized protein</fullName>
    </submittedName>
</protein>
<gene>
    <name evidence="1" type="ORF">METZ01_LOCUS210045</name>
</gene>
<sequence length="381" mass="39100">MAKNLFGGTVPGPSVPSFLTSKAASPSGLAGGGGSGGCGGGFTPLKLMATASLVKNVDFGINADLLDGISKFVSSNPITETFSIVKGGVNNFELTGGSISEAVQSALGNVGSAFASLTNTVLPDLTAGVVNFADEGFNFPNATSFTSALTQQANNLLGADLGVFAQHISAAENLIASNNEFITSTLNAQSGLLNTFQGFAPQLTGSFSDISASFPSFASEIGNIGSLVDFKNLSSFGNPAQLLKTVQDQTGGLPNFIETSLKNIDINPAKFNDVLAQAGNLNSILQTQVKDLGLANLSTADVNKSFGKLSFDVLGQINEQVAPGAIASFQRIIGSNIENITNGQQFLDLKKTFPKTAATLTSHAKNVSGENAANTLKGIFI</sequence>
<dbReference type="AlphaFoldDB" id="A0A382F4Z4"/>
<accession>A0A382F4Z4</accession>
<proteinExistence type="predicted"/>
<evidence type="ECO:0000313" key="1">
    <source>
        <dbReference type="EMBL" id="SVB57191.1"/>
    </source>
</evidence>
<dbReference type="EMBL" id="UINC01047654">
    <property type="protein sequence ID" value="SVB57191.1"/>
    <property type="molecule type" value="Genomic_DNA"/>
</dbReference>
<reference evidence="1" key="1">
    <citation type="submission" date="2018-05" db="EMBL/GenBank/DDBJ databases">
        <authorList>
            <person name="Lanie J.A."/>
            <person name="Ng W.-L."/>
            <person name="Kazmierczak K.M."/>
            <person name="Andrzejewski T.M."/>
            <person name="Davidsen T.M."/>
            <person name="Wayne K.J."/>
            <person name="Tettelin H."/>
            <person name="Glass J.I."/>
            <person name="Rusch D."/>
            <person name="Podicherti R."/>
            <person name="Tsui H.-C.T."/>
            <person name="Winkler M.E."/>
        </authorList>
    </citation>
    <scope>NUCLEOTIDE SEQUENCE</scope>
</reference>
<organism evidence="1">
    <name type="scientific">marine metagenome</name>
    <dbReference type="NCBI Taxonomy" id="408172"/>
    <lineage>
        <taxon>unclassified sequences</taxon>
        <taxon>metagenomes</taxon>
        <taxon>ecological metagenomes</taxon>
    </lineage>
</organism>